<evidence type="ECO:0000313" key="2">
    <source>
        <dbReference type="Proteomes" id="UP000702209"/>
    </source>
</evidence>
<dbReference type="InterPro" id="IPR027417">
    <property type="entry name" value="P-loop_NTPase"/>
</dbReference>
<name>A0ABS0CVZ3_9NOCA</name>
<accession>A0ABS0CVZ3</accession>
<gene>
    <name evidence="1" type="ORF">IU459_24395</name>
</gene>
<dbReference type="RefSeq" id="WP_195131882.1">
    <property type="nucleotide sequence ID" value="NZ_JADLQX010000019.1"/>
</dbReference>
<dbReference type="SUPFAM" id="SSF52540">
    <property type="entry name" value="P-loop containing nucleoside triphosphate hydrolases"/>
    <property type="match status" value="1"/>
</dbReference>
<sequence length="174" mass="19659">MIIWLNGSFGAGKSTTARELTALLPGSRIFDTEEVGLMLRHVLATEIVRDFQDWRPWRGLVVAAATQILDYVGGVLVVPQSVLVHQYWQEIRAGLEEAAVPLHHFVLHAERDELLRRIETDPSKPNSPWRLDHLDDYDAARQWHSQEAHVIDTTALQPRQVATFIAIEAGIAVR</sequence>
<proteinExistence type="predicted"/>
<reference evidence="1 2" key="1">
    <citation type="submission" date="2020-10" db="EMBL/GenBank/DDBJ databases">
        <title>Identification of Nocardia species via Next-generation sequencing and recognition of intraspecies genetic diversity.</title>
        <authorList>
            <person name="Li P."/>
            <person name="Li P."/>
            <person name="Lu B."/>
        </authorList>
    </citation>
    <scope>NUCLEOTIDE SEQUENCE [LARGE SCALE GENOMIC DNA]</scope>
    <source>
        <strain evidence="1 2">BJ06-0157</strain>
    </source>
</reference>
<dbReference type="EMBL" id="JADLQX010000019">
    <property type="protein sequence ID" value="MBF6300660.1"/>
    <property type="molecule type" value="Genomic_DNA"/>
</dbReference>
<evidence type="ECO:0000313" key="1">
    <source>
        <dbReference type="EMBL" id="MBF6300660.1"/>
    </source>
</evidence>
<dbReference type="Gene3D" id="3.40.50.300">
    <property type="entry name" value="P-loop containing nucleotide triphosphate hydrolases"/>
    <property type="match status" value="1"/>
</dbReference>
<dbReference type="Proteomes" id="UP000702209">
    <property type="component" value="Unassembled WGS sequence"/>
</dbReference>
<keyword evidence="2" id="KW-1185">Reference proteome</keyword>
<organism evidence="1 2">
    <name type="scientific">Nocardia amamiensis</name>
    <dbReference type="NCBI Taxonomy" id="404578"/>
    <lineage>
        <taxon>Bacteria</taxon>
        <taxon>Bacillati</taxon>
        <taxon>Actinomycetota</taxon>
        <taxon>Actinomycetes</taxon>
        <taxon>Mycobacteriales</taxon>
        <taxon>Nocardiaceae</taxon>
        <taxon>Nocardia</taxon>
    </lineage>
</organism>
<protein>
    <submittedName>
        <fullName evidence="1">AAA family ATPase</fullName>
    </submittedName>
</protein>
<comment type="caution">
    <text evidence="1">The sequence shown here is derived from an EMBL/GenBank/DDBJ whole genome shotgun (WGS) entry which is preliminary data.</text>
</comment>